<name>A0A9P7DA69_9AGAM</name>
<protein>
    <submittedName>
        <fullName evidence="1">Uncharacterized protein</fullName>
    </submittedName>
</protein>
<keyword evidence="2" id="KW-1185">Reference proteome</keyword>
<accession>A0A9P7DA69</accession>
<evidence type="ECO:0000313" key="2">
    <source>
        <dbReference type="Proteomes" id="UP000719766"/>
    </source>
</evidence>
<comment type="caution">
    <text evidence="1">The sequence shown here is derived from an EMBL/GenBank/DDBJ whole genome shotgun (WGS) entry which is preliminary data.</text>
</comment>
<dbReference type="EMBL" id="JABBWE010000131">
    <property type="protein sequence ID" value="KAG1784728.1"/>
    <property type="molecule type" value="Genomic_DNA"/>
</dbReference>
<gene>
    <name evidence="1" type="ORF">HD556DRAFT_1314851</name>
</gene>
<reference evidence="1" key="1">
    <citation type="journal article" date="2020" name="New Phytol.">
        <title>Comparative genomics reveals dynamic genome evolution in host specialist ectomycorrhizal fungi.</title>
        <authorList>
            <person name="Lofgren L.A."/>
            <person name="Nguyen N.H."/>
            <person name="Vilgalys R."/>
            <person name="Ruytinx J."/>
            <person name="Liao H.L."/>
            <person name="Branco S."/>
            <person name="Kuo A."/>
            <person name="LaButti K."/>
            <person name="Lipzen A."/>
            <person name="Andreopoulos W."/>
            <person name="Pangilinan J."/>
            <person name="Riley R."/>
            <person name="Hundley H."/>
            <person name="Na H."/>
            <person name="Barry K."/>
            <person name="Grigoriev I.V."/>
            <person name="Stajich J.E."/>
            <person name="Kennedy P.G."/>
        </authorList>
    </citation>
    <scope>NUCLEOTIDE SEQUENCE</scope>
    <source>
        <strain evidence="1">S12</strain>
    </source>
</reference>
<proteinExistence type="predicted"/>
<dbReference type="AlphaFoldDB" id="A0A9P7DA69"/>
<evidence type="ECO:0000313" key="1">
    <source>
        <dbReference type="EMBL" id="KAG1784728.1"/>
    </source>
</evidence>
<dbReference type="RefSeq" id="XP_041152213.1">
    <property type="nucleotide sequence ID" value="XM_041301020.1"/>
</dbReference>
<dbReference type="Proteomes" id="UP000719766">
    <property type="component" value="Unassembled WGS sequence"/>
</dbReference>
<organism evidence="1 2">
    <name type="scientific">Suillus plorans</name>
    <dbReference type="NCBI Taxonomy" id="116603"/>
    <lineage>
        <taxon>Eukaryota</taxon>
        <taxon>Fungi</taxon>
        <taxon>Dikarya</taxon>
        <taxon>Basidiomycota</taxon>
        <taxon>Agaricomycotina</taxon>
        <taxon>Agaricomycetes</taxon>
        <taxon>Agaricomycetidae</taxon>
        <taxon>Boletales</taxon>
        <taxon>Suillineae</taxon>
        <taxon>Suillaceae</taxon>
        <taxon>Suillus</taxon>
    </lineage>
</organism>
<sequence length="158" mass="17483">MTRADNGSKALENIVGNVAEPVEENSETFNSEVGMWWGGRRVGRKKGGEKEGWDNRNLAPTIYVALGCRTTFVACTSCNDIDANQFSLGVRYRFHATDATGPFCHKPSQLPWIVRTSSAFSIRYSDQGALGAFCIEALIFLLPYITCLDSADHKDPER</sequence>
<dbReference type="GeneID" id="64594784"/>
<dbReference type="OrthoDB" id="10608650at2759"/>